<name>A0A1Q9DKV3_SYMMI</name>
<dbReference type="OrthoDB" id="410391at2759"/>
<reference evidence="4 5" key="1">
    <citation type="submission" date="2016-02" db="EMBL/GenBank/DDBJ databases">
        <title>Genome analysis of coral dinoflagellate symbionts highlights evolutionary adaptations to a symbiotic lifestyle.</title>
        <authorList>
            <person name="Aranda M."/>
            <person name="Li Y."/>
            <person name="Liew Y.J."/>
            <person name="Baumgarten S."/>
            <person name="Simakov O."/>
            <person name="Wilson M."/>
            <person name="Piel J."/>
            <person name="Ashoor H."/>
            <person name="Bougouffa S."/>
            <person name="Bajic V.B."/>
            <person name="Ryu T."/>
            <person name="Ravasi T."/>
            <person name="Bayer T."/>
            <person name="Micklem G."/>
            <person name="Kim H."/>
            <person name="Bhak J."/>
            <person name="Lajeunesse T.C."/>
            <person name="Voolstra C.R."/>
        </authorList>
    </citation>
    <scope>NUCLEOTIDE SEQUENCE [LARGE SCALE GENOMIC DNA]</scope>
    <source>
        <strain evidence="4 5">CCMP2467</strain>
    </source>
</reference>
<keyword evidence="2" id="KW-1133">Transmembrane helix</keyword>
<feature type="transmembrane region" description="Helical" evidence="2">
    <location>
        <begin position="199"/>
        <end position="218"/>
    </location>
</feature>
<organism evidence="4 5">
    <name type="scientific">Symbiodinium microadriaticum</name>
    <name type="common">Dinoflagellate</name>
    <name type="synonym">Zooxanthella microadriatica</name>
    <dbReference type="NCBI Taxonomy" id="2951"/>
    <lineage>
        <taxon>Eukaryota</taxon>
        <taxon>Sar</taxon>
        <taxon>Alveolata</taxon>
        <taxon>Dinophyceae</taxon>
        <taxon>Suessiales</taxon>
        <taxon>Symbiodiniaceae</taxon>
        <taxon>Symbiodinium</taxon>
    </lineage>
</organism>
<feature type="transmembrane region" description="Helical" evidence="2">
    <location>
        <begin position="238"/>
        <end position="256"/>
    </location>
</feature>
<feature type="domain" description="Glycosyl transferase family 25" evidence="3">
    <location>
        <begin position="337"/>
        <end position="466"/>
    </location>
</feature>
<feature type="region of interest" description="Disordered" evidence="1">
    <location>
        <begin position="35"/>
        <end position="74"/>
    </location>
</feature>
<dbReference type="InterPro" id="IPR002654">
    <property type="entry name" value="Glyco_trans_25"/>
</dbReference>
<keyword evidence="2" id="KW-0472">Membrane</keyword>
<evidence type="ECO:0000256" key="2">
    <source>
        <dbReference type="SAM" id="Phobius"/>
    </source>
</evidence>
<evidence type="ECO:0000259" key="3">
    <source>
        <dbReference type="Pfam" id="PF01755"/>
    </source>
</evidence>
<keyword evidence="2" id="KW-0812">Transmembrane</keyword>
<gene>
    <name evidence="4" type="ORF">AK812_SmicGene22031</name>
</gene>
<dbReference type="CDD" id="cd06532">
    <property type="entry name" value="Glyco_transf_25"/>
    <property type="match status" value="1"/>
</dbReference>
<keyword evidence="5" id="KW-1185">Reference proteome</keyword>
<comment type="caution">
    <text evidence="4">The sequence shown here is derived from an EMBL/GenBank/DDBJ whole genome shotgun (WGS) entry which is preliminary data.</text>
</comment>
<dbReference type="Pfam" id="PF01755">
    <property type="entry name" value="Glyco_transf_25"/>
    <property type="match status" value="1"/>
</dbReference>
<feature type="transmembrane region" description="Helical" evidence="2">
    <location>
        <begin position="116"/>
        <end position="134"/>
    </location>
</feature>
<evidence type="ECO:0000313" key="5">
    <source>
        <dbReference type="Proteomes" id="UP000186817"/>
    </source>
</evidence>
<protein>
    <recommendedName>
        <fullName evidence="3">Glycosyl transferase family 25 domain-containing protein</fullName>
    </recommendedName>
</protein>
<feature type="transmembrane region" description="Helical" evidence="2">
    <location>
        <begin position="140"/>
        <end position="161"/>
    </location>
</feature>
<proteinExistence type="predicted"/>
<evidence type="ECO:0000256" key="1">
    <source>
        <dbReference type="SAM" id="MobiDB-lite"/>
    </source>
</evidence>
<evidence type="ECO:0000313" key="4">
    <source>
        <dbReference type="EMBL" id="OLP95816.1"/>
    </source>
</evidence>
<dbReference type="EMBL" id="LSRX01000490">
    <property type="protein sequence ID" value="OLP95816.1"/>
    <property type="molecule type" value="Genomic_DNA"/>
</dbReference>
<dbReference type="Proteomes" id="UP000186817">
    <property type="component" value="Unassembled WGS sequence"/>
</dbReference>
<dbReference type="AlphaFoldDB" id="A0A1Q9DKV3"/>
<sequence length="524" mass="57765">MIFAHEDILNQKPIAWFPGMAGSCGPSKDCKSDWNRFESQASTVPPDPAEHYMRSISSDSAESERPKEYRVEEEESDEVKAILNLEEYDDESASLLQDFGFEGNFASWTREMMESAGFVGSAVVMLLVVLSLASSWSSTASSMCFALAKVVLILACLSGFCMHQLQPVKAHPEVTDKCVRLENENSSLRDWEFAGGGHVRAVTFMALVSAGACPPALLGGRAVRRLSVRTKTFARNGFGSGGFAIGSLVFAGRIIARRRHSQTYSPSLLGIPSRSWGMQSTHGWCVCRLGKLSQADRDDAADFGARHRPDPETFLQLSPSFWDDLSDPGQEWCALYINLARRPDRREKLLGKLAVSNAELRRQIRRIDAVDGRWLRLLDDAVAEIVDEYALDKARHARRRGAYTIVHSGGRLLHFDNHLTVGGIACAMSHRLALQALVSHPTAKWGIILEDDILEVVPRVEEVVAKAISNLPEDWDALFLGYHDDAGRAHHSAYEGHEDEADVAEAISVSVSFVVIAILTTPDA</sequence>
<accession>A0A1Q9DKV3</accession>